<dbReference type="AlphaFoldDB" id="A0A1H6F9W4"/>
<evidence type="ECO:0000313" key="2">
    <source>
        <dbReference type="Proteomes" id="UP000236724"/>
    </source>
</evidence>
<protein>
    <submittedName>
        <fullName evidence="1">Uncharacterized protein</fullName>
    </submittedName>
</protein>
<accession>A0A1H6F9W4</accession>
<organism evidence="1 2">
    <name type="scientific">Candidatus Venteria ishoeyi</name>
    <dbReference type="NCBI Taxonomy" id="1899563"/>
    <lineage>
        <taxon>Bacteria</taxon>
        <taxon>Pseudomonadati</taxon>
        <taxon>Pseudomonadota</taxon>
        <taxon>Gammaproteobacteria</taxon>
        <taxon>Thiotrichales</taxon>
        <taxon>Thiotrichaceae</taxon>
        <taxon>Venteria</taxon>
    </lineage>
</organism>
<proteinExistence type="predicted"/>
<keyword evidence="2" id="KW-1185">Reference proteome</keyword>
<sequence>MIFCPDMSQYQEMEKLLRHKEILFKELIMQPVRLVVEDAPTTLVVPEEMRHRRLEVIFWPLVNSNEVLPQTSEIPKQNPIAALLESELIGCAEADPKLSQNYKSELSKSLCKKYDYR</sequence>
<reference evidence="1 2" key="1">
    <citation type="submission" date="2016-10" db="EMBL/GenBank/DDBJ databases">
        <authorList>
            <person name="de Groot N.N."/>
        </authorList>
    </citation>
    <scope>NUCLEOTIDE SEQUENCE [LARGE SCALE GENOMIC DNA]</scope>
    <source>
        <strain evidence="1">MBHS1</strain>
    </source>
</reference>
<dbReference type="Proteomes" id="UP000236724">
    <property type="component" value="Unassembled WGS sequence"/>
</dbReference>
<gene>
    <name evidence="1" type="ORF">MBHS_01650</name>
</gene>
<evidence type="ECO:0000313" key="1">
    <source>
        <dbReference type="EMBL" id="SEH05795.1"/>
    </source>
</evidence>
<name>A0A1H6F9W4_9GAMM</name>
<dbReference type="EMBL" id="FMSV02000382">
    <property type="protein sequence ID" value="SEH05795.1"/>
    <property type="molecule type" value="Genomic_DNA"/>
</dbReference>